<accession>Q3JHZ7</accession>
<dbReference type="EMBL" id="CP000125">
    <property type="protein sequence ID" value="ABA51924.1"/>
    <property type="molecule type" value="Genomic_DNA"/>
</dbReference>
<name>Q3JHZ7_BURP1</name>
<dbReference type="InterPro" id="IPR037401">
    <property type="entry name" value="SnoaL-like"/>
</dbReference>
<protein>
    <recommendedName>
        <fullName evidence="1">SnoaL-like domain-containing protein</fullName>
    </recommendedName>
</protein>
<organism evidence="2 3">
    <name type="scientific">Burkholderia pseudomallei (strain 1710b)</name>
    <dbReference type="NCBI Taxonomy" id="320372"/>
    <lineage>
        <taxon>Bacteria</taxon>
        <taxon>Pseudomonadati</taxon>
        <taxon>Pseudomonadota</taxon>
        <taxon>Betaproteobacteria</taxon>
        <taxon>Burkholderiales</taxon>
        <taxon>Burkholderiaceae</taxon>
        <taxon>Burkholderia</taxon>
        <taxon>pseudomallei group</taxon>
    </lineage>
</organism>
<dbReference type="Pfam" id="PF12680">
    <property type="entry name" value="SnoaL_2"/>
    <property type="match status" value="1"/>
</dbReference>
<dbReference type="SMR" id="Q3JHZ7"/>
<evidence type="ECO:0000313" key="2">
    <source>
        <dbReference type="EMBL" id="ABA51924.1"/>
    </source>
</evidence>
<dbReference type="SUPFAM" id="SSF54427">
    <property type="entry name" value="NTF2-like"/>
    <property type="match status" value="1"/>
</dbReference>
<sequence length="173" mass="18779">MPGLRIFRLFGHLRAAILAASVAPARAARGAHRRMIGGLKIVDSSSNALYTRQIHAYVKALERGDVEAICVLFTPDAQIVSPFLGRMQPAPFFAKVAAASGESAITLTDVCVSASGARRAMGYLVYDWGLKDGSSVRFECVDVFEFDANGLIERMVIVYDTHPIRDVVGDKYA</sequence>
<proteinExistence type="predicted"/>
<dbReference type="AlphaFoldDB" id="Q3JHZ7"/>
<dbReference type="Gene3D" id="3.10.450.50">
    <property type="match status" value="1"/>
</dbReference>
<gene>
    <name evidence="2" type="ordered locus">BURPS1710b_A1649</name>
</gene>
<dbReference type="Proteomes" id="UP000002700">
    <property type="component" value="Chromosome II"/>
</dbReference>
<evidence type="ECO:0000313" key="3">
    <source>
        <dbReference type="Proteomes" id="UP000002700"/>
    </source>
</evidence>
<dbReference type="KEGG" id="bpm:BURPS1710b_A1649"/>
<evidence type="ECO:0000259" key="1">
    <source>
        <dbReference type="Pfam" id="PF12680"/>
    </source>
</evidence>
<dbReference type="HOGENOM" id="CLU_130833_0_0_4"/>
<reference evidence="2 3" key="1">
    <citation type="submission" date="2005-09" db="EMBL/GenBank/DDBJ databases">
        <authorList>
            <person name="Woods D.E."/>
            <person name="Nierman W.C."/>
        </authorList>
    </citation>
    <scope>NUCLEOTIDE SEQUENCE [LARGE SCALE GENOMIC DNA]</scope>
    <source>
        <strain evidence="2 3">1710b</strain>
    </source>
</reference>
<dbReference type="InterPro" id="IPR032710">
    <property type="entry name" value="NTF2-like_dom_sf"/>
</dbReference>
<feature type="domain" description="SnoaL-like" evidence="1">
    <location>
        <begin position="55"/>
        <end position="154"/>
    </location>
</feature>
<dbReference type="EnsemblBacteria" id="ABA51924">
    <property type="protein sequence ID" value="ABA51924"/>
    <property type="gene ID" value="BURPS1710b_A1649"/>
</dbReference>